<evidence type="ECO:0000313" key="1">
    <source>
        <dbReference type="EMBL" id="GHB30340.1"/>
    </source>
</evidence>
<evidence type="ECO:0000313" key="2">
    <source>
        <dbReference type="Proteomes" id="UP000599437"/>
    </source>
</evidence>
<dbReference type="RefSeq" id="WP_138893913.1">
    <property type="nucleotide sequence ID" value="NZ_BMVO01000036.1"/>
</dbReference>
<dbReference type="Proteomes" id="UP000599437">
    <property type="component" value="Unassembled WGS sequence"/>
</dbReference>
<keyword evidence="2" id="KW-1185">Reference proteome</keyword>
<protein>
    <submittedName>
        <fullName evidence="1">Uncharacterized protein</fullName>
    </submittedName>
</protein>
<name>A0ABQ3E8S2_9ACTN</name>
<dbReference type="EMBL" id="BMVO01000036">
    <property type="protein sequence ID" value="GHB30340.1"/>
    <property type="molecule type" value="Genomic_DNA"/>
</dbReference>
<proteinExistence type="predicted"/>
<comment type="caution">
    <text evidence="1">The sequence shown here is derived from an EMBL/GenBank/DDBJ whole genome shotgun (WGS) entry which is preliminary data.</text>
</comment>
<accession>A0ABQ3E8S2</accession>
<organism evidence="1 2">
    <name type="scientific">Streptomyces chryseus</name>
    <dbReference type="NCBI Taxonomy" id="68186"/>
    <lineage>
        <taxon>Bacteria</taxon>
        <taxon>Bacillati</taxon>
        <taxon>Actinomycetota</taxon>
        <taxon>Actinomycetes</taxon>
        <taxon>Kitasatosporales</taxon>
        <taxon>Streptomycetaceae</taxon>
        <taxon>Streptomyces</taxon>
    </lineage>
</organism>
<sequence length="72" mass="8129">MLAAYTTDRHPQHDREQLLALGAAELVHTRSPGGRAATVQEVQRVAREERGLLLDERQARTALAERRTERAK</sequence>
<reference evidence="2" key="1">
    <citation type="journal article" date="2019" name="Int. J. Syst. Evol. Microbiol.">
        <title>The Global Catalogue of Microorganisms (GCM) 10K type strain sequencing project: providing services to taxonomists for standard genome sequencing and annotation.</title>
        <authorList>
            <consortium name="The Broad Institute Genomics Platform"/>
            <consortium name="The Broad Institute Genome Sequencing Center for Infectious Disease"/>
            <person name="Wu L."/>
            <person name="Ma J."/>
        </authorList>
    </citation>
    <scope>NUCLEOTIDE SEQUENCE [LARGE SCALE GENOMIC DNA]</scope>
    <source>
        <strain evidence="2">JCM 4737</strain>
    </source>
</reference>
<gene>
    <name evidence="1" type="ORF">GCM10010346_62240</name>
</gene>